<reference evidence="4" key="3">
    <citation type="submission" date="2025-09" db="UniProtKB">
        <authorList>
            <consortium name="Ensembl"/>
        </authorList>
    </citation>
    <scope>IDENTIFICATION</scope>
</reference>
<reference evidence="4" key="2">
    <citation type="submission" date="2025-08" db="UniProtKB">
        <authorList>
            <consortium name="Ensembl"/>
        </authorList>
    </citation>
    <scope>IDENTIFICATION</scope>
</reference>
<evidence type="ECO:0000259" key="3">
    <source>
        <dbReference type="PROSITE" id="PS50011"/>
    </source>
</evidence>
<protein>
    <submittedName>
        <fullName evidence="4">Serine/threonine kinase 33</fullName>
    </submittedName>
</protein>
<name>A0A3P9CDU2_9CICH</name>
<dbReference type="SUPFAM" id="SSF56112">
    <property type="entry name" value="Protein kinase-like (PK-like)"/>
    <property type="match status" value="1"/>
</dbReference>
<dbReference type="Proteomes" id="UP000265160">
    <property type="component" value="LG1"/>
</dbReference>
<evidence type="ECO:0000313" key="4">
    <source>
        <dbReference type="Ensembl" id="ENSMZEP00005020415.1"/>
    </source>
</evidence>
<dbReference type="InterPro" id="IPR000719">
    <property type="entry name" value="Prot_kinase_dom"/>
</dbReference>
<evidence type="ECO:0000256" key="1">
    <source>
        <dbReference type="ARBA" id="ARBA00022741"/>
    </source>
</evidence>
<dbReference type="Ensembl" id="ENSMZET00005021067.1">
    <property type="protein sequence ID" value="ENSMZEP00005020415.1"/>
    <property type="gene ID" value="ENSMZEG00005015283.1"/>
</dbReference>
<keyword evidence="1" id="KW-0547">Nucleotide-binding</keyword>
<keyword evidence="2" id="KW-0067">ATP-binding</keyword>
<reference evidence="4 5" key="1">
    <citation type="journal article" date="2014" name="Nature">
        <title>The genomic substrate for adaptive radiation in African cichlid fish.</title>
        <authorList>
            <person name="Brawand D."/>
            <person name="Wagner C.E."/>
            <person name="Li Y.I."/>
            <person name="Malinsky M."/>
            <person name="Keller I."/>
            <person name="Fan S."/>
            <person name="Simakov O."/>
            <person name="Ng A.Y."/>
            <person name="Lim Z.W."/>
            <person name="Bezault E."/>
            <person name="Turner-Maier J."/>
            <person name="Johnson J."/>
            <person name="Alcazar R."/>
            <person name="Noh H.J."/>
            <person name="Russell P."/>
            <person name="Aken B."/>
            <person name="Alfoldi J."/>
            <person name="Amemiya C."/>
            <person name="Azzouzi N."/>
            <person name="Baroiller J.F."/>
            <person name="Barloy-Hubler F."/>
            <person name="Berlin A."/>
            <person name="Bloomquist R."/>
            <person name="Carleton K.L."/>
            <person name="Conte M.A."/>
            <person name="D'Cotta H."/>
            <person name="Eshel O."/>
            <person name="Gaffney L."/>
            <person name="Galibert F."/>
            <person name="Gante H.F."/>
            <person name="Gnerre S."/>
            <person name="Greuter L."/>
            <person name="Guyon R."/>
            <person name="Haddad N.S."/>
            <person name="Haerty W."/>
            <person name="Harris R.M."/>
            <person name="Hofmann H.A."/>
            <person name="Hourlier T."/>
            <person name="Hulata G."/>
            <person name="Jaffe D.B."/>
            <person name="Lara M."/>
            <person name="Lee A.P."/>
            <person name="MacCallum I."/>
            <person name="Mwaiko S."/>
            <person name="Nikaido M."/>
            <person name="Nishihara H."/>
            <person name="Ozouf-Costaz C."/>
            <person name="Penman D.J."/>
            <person name="Przybylski D."/>
            <person name="Rakotomanga M."/>
            <person name="Renn S.C.P."/>
            <person name="Ribeiro F.J."/>
            <person name="Ron M."/>
            <person name="Salzburger W."/>
            <person name="Sanchez-Pulido L."/>
            <person name="Santos M.E."/>
            <person name="Searle S."/>
            <person name="Sharpe T."/>
            <person name="Swofford R."/>
            <person name="Tan F.J."/>
            <person name="Williams L."/>
            <person name="Young S."/>
            <person name="Yin S."/>
            <person name="Okada N."/>
            <person name="Kocher T.D."/>
            <person name="Miska E.A."/>
            <person name="Lander E.S."/>
            <person name="Venkatesh B."/>
            <person name="Fernald R.D."/>
            <person name="Meyer A."/>
            <person name="Ponting C.P."/>
            <person name="Streelman J.T."/>
            <person name="Lindblad-Toh K."/>
            <person name="Seehausen O."/>
            <person name="Di Palma F."/>
        </authorList>
    </citation>
    <scope>NUCLEOTIDE SEQUENCE</scope>
</reference>
<dbReference type="InterPro" id="IPR011009">
    <property type="entry name" value="Kinase-like_dom_sf"/>
</dbReference>
<sequence length="419" mass="47677">KGSSFKCPKTLFGHKEAHCFFFFLKTDEYCRSCYDISAFGVVYEATHIETQTKWAIKTFCRPPAGSSKVEMVDNEINLLKQMNHAHIIHLEWVNVMHVTYHCMIYLVTELCKGGDLRELLQRKKFFTEDETRDIICSLADAVVHLHKRDIVHRDLKLENILVKNSPDKDGDKIDVKLMQTKSYICAFVLLPAPEMMSGRGYTQWCDVWSIGVIMYMLLCGEPPFVSKTRKNLLKKIMNTGVKFSQPIWASVSDAAKNLLTCLLKVDPAYRMSANQLLENPWITGDSTMPVVPPNVLEMMRQYLEQEEMINQRHVNLPNVDVAKKTSKTGNKTSEVSPFITSEANLDSVPVHPAFSAETNSNCMRHSSSDISSTSTKLVMCFSLAQLSQHFHITCLCMCFRTPNVCFLRSLIIYLSAICD</sequence>
<dbReference type="Gene3D" id="1.10.510.10">
    <property type="entry name" value="Transferase(Phosphotransferase) domain 1"/>
    <property type="match status" value="1"/>
</dbReference>
<dbReference type="AlphaFoldDB" id="A0A3P9CDU2"/>
<evidence type="ECO:0000313" key="5">
    <source>
        <dbReference type="Proteomes" id="UP000265160"/>
    </source>
</evidence>
<dbReference type="Pfam" id="PF00069">
    <property type="entry name" value="Pkinase"/>
    <property type="match status" value="1"/>
</dbReference>
<evidence type="ECO:0000256" key="2">
    <source>
        <dbReference type="ARBA" id="ARBA00022840"/>
    </source>
</evidence>
<dbReference type="PANTHER" id="PTHR24347">
    <property type="entry name" value="SERINE/THREONINE-PROTEIN KINASE"/>
    <property type="match status" value="1"/>
</dbReference>
<dbReference type="SMART" id="SM00220">
    <property type="entry name" value="S_TKc"/>
    <property type="match status" value="1"/>
</dbReference>
<dbReference type="GO" id="GO:0005524">
    <property type="term" value="F:ATP binding"/>
    <property type="evidence" value="ECO:0007669"/>
    <property type="project" value="UniProtKB-KW"/>
</dbReference>
<dbReference type="InterPro" id="IPR008271">
    <property type="entry name" value="Ser/Thr_kinase_AS"/>
</dbReference>
<dbReference type="FunFam" id="1.10.510.10:FF:000571">
    <property type="entry name" value="Maternal embryonic leucine zipper kinase"/>
    <property type="match status" value="1"/>
</dbReference>
<dbReference type="GO" id="GO:0004672">
    <property type="term" value="F:protein kinase activity"/>
    <property type="evidence" value="ECO:0007669"/>
    <property type="project" value="InterPro"/>
</dbReference>
<organism evidence="4 5">
    <name type="scientific">Maylandia zebra</name>
    <name type="common">zebra mbuna</name>
    <dbReference type="NCBI Taxonomy" id="106582"/>
    <lineage>
        <taxon>Eukaryota</taxon>
        <taxon>Metazoa</taxon>
        <taxon>Chordata</taxon>
        <taxon>Craniata</taxon>
        <taxon>Vertebrata</taxon>
        <taxon>Euteleostomi</taxon>
        <taxon>Actinopterygii</taxon>
        <taxon>Neopterygii</taxon>
        <taxon>Teleostei</taxon>
        <taxon>Neoteleostei</taxon>
        <taxon>Acanthomorphata</taxon>
        <taxon>Ovalentaria</taxon>
        <taxon>Cichlomorphae</taxon>
        <taxon>Cichliformes</taxon>
        <taxon>Cichlidae</taxon>
        <taxon>African cichlids</taxon>
        <taxon>Pseudocrenilabrinae</taxon>
        <taxon>Haplochromini</taxon>
        <taxon>Maylandia</taxon>
        <taxon>Maylandia zebra complex</taxon>
    </lineage>
</organism>
<dbReference type="PROSITE" id="PS50011">
    <property type="entry name" value="PROTEIN_KINASE_DOM"/>
    <property type="match status" value="1"/>
</dbReference>
<dbReference type="STRING" id="106582.ENSMZEP00005020415"/>
<dbReference type="PROSITE" id="PS00108">
    <property type="entry name" value="PROTEIN_KINASE_ST"/>
    <property type="match status" value="1"/>
</dbReference>
<accession>A0A3P9CDU2</accession>
<dbReference type="GeneTree" id="ENSGT00940000159050"/>
<keyword evidence="5" id="KW-1185">Reference proteome</keyword>
<proteinExistence type="predicted"/>
<feature type="domain" description="Protein kinase" evidence="3">
    <location>
        <begin position="28"/>
        <end position="282"/>
    </location>
</feature>